<dbReference type="EMBL" id="SGIT01000002">
    <property type="protein sequence ID" value="RZF59905.1"/>
    <property type="molecule type" value="Genomic_DNA"/>
</dbReference>
<dbReference type="PANTHER" id="PTHR47197:SF3">
    <property type="entry name" value="DIHYDRO-HEME D1 DEHYDROGENASE"/>
    <property type="match status" value="1"/>
</dbReference>
<protein>
    <submittedName>
        <fullName evidence="2">YncE family protein</fullName>
    </submittedName>
</protein>
<dbReference type="InterPro" id="IPR051200">
    <property type="entry name" value="Host-pathogen_enzymatic-act"/>
</dbReference>
<reference evidence="2 3" key="1">
    <citation type="submission" date="2019-02" db="EMBL/GenBank/DDBJ databases">
        <authorList>
            <person name="Li Y."/>
        </authorList>
    </citation>
    <scope>NUCLEOTIDE SEQUENCE [LARGE SCALE GENOMIC DNA]</scope>
    <source>
        <strain evidence="2 3">30C10-4-7</strain>
    </source>
</reference>
<dbReference type="Proteomes" id="UP000292855">
    <property type="component" value="Unassembled WGS sequence"/>
</dbReference>
<dbReference type="InterPro" id="IPR011044">
    <property type="entry name" value="Quino_amine_DH_bsu"/>
</dbReference>
<sequence>MKKLLIGCLFLSLATTVTAQETKKSFHINQTQKLNCEVYQLVYNPTAKVVYVAGPKKGFDRKAENFVYVLNAADLAVQDSISVGNYLPFGIALNNRTQTLYVGHSLQNAISAIDLKSKKQILIPSGKEKSKIREIVVDEQRNKVYVSDHGNPSVWEIDGKTNIYTRSFDKEGAYLLGLQVDTERGKVYGTDGKDMEGNVLVFNSESGVLEAAYKTWSYCPMNITVDKANNRIFVSQSNDNNITVLDGETGEIINKVYLGFNTSPIGLVYDEKNDLLYTANRASQEVAVVNVKDYTVLERIPTKGLPNTISLDSQNSIIYVTNKNAGRNGDPVENGNTVMKITRAQD</sequence>
<dbReference type="AlphaFoldDB" id="A0A4Q6XKH7"/>
<dbReference type="SUPFAM" id="SSF50969">
    <property type="entry name" value="YVTN repeat-like/Quinoprotein amine dehydrogenase"/>
    <property type="match status" value="1"/>
</dbReference>
<name>A0A4Q6XKH7_9SPHI</name>
<proteinExistence type="predicted"/>
<gene>
    <name evidence="2" type="ORF">EWE74_12275</name>
</gene>
<evidence type="ECO:0000313" key="3">
    <source>
        <dbReference type="Proteomes" id="UP000292855"/>
    </source>
</evidence>
<feature type="chain" id="PRO_5020653259" evidence="1">
    <location>
        <begin position="20"/>
        <end position="346"/>
    </location>
</feature>
<feature type="signal peptide" evidence="1">
    <location>
        <begin position="1"/>
        <end position="19"/>
    </location>
</feature>
<comment type="caution">
    <text evidence="2">The sequence shown here is derived from an EMBL/GenBank/DDBJ whole genome shotgun (WGS) entry which is preliminary data.</text>
</comment>
<organism evidence="2 3">
    <name type="scientific">Sphingobacterium corticibacterium</name>
    <dbReference type="NCBI Taxonomy" id="2484746"/>
    <lineage>
        <taxon>Bacteria</taxon>
        <taxon>Pseudomonadati</taxon>
        <taxon>Bacteroidota</taxon>
        <taxon>Sphingobacteriia</taxon>
        <taxon>Sphingobacteriales</taxon>
        <taxon>Sphingobacteriaceae</taxon>
        <taxon>Sphingobacterium</taxon>
    </lineage>
</organism>
<keyword evidence="1" id="KW-0732">Signal</keyword>
<dbReference type="PANTHER" id="PTHR47197">
    <property type="entry name" value="PROTEIN NIRF"/>
    <property type="match status" value="1"/>
</dbReference>
<accession>A0A4Q6XKH7</accession>
<dbReference type="Gene3D" id="2.130.10.10">
    <property type="entry name" value="YVTN repeat-like/Quinoprotein amine dehydrogenase"/>
    <property type="match status" value="1"/>
</dbReference>
<evidence type="ECO:0000313" key="2">
    <source>
        <dbReference type="EMBL" id="RZF59905.1"/>
    </source>
</evidence>
<keyword evidence="3" id="KW-1185">Reference proteome</keyword>
<dbReference type="OrthoDB" id="9790815at2"/>
<dbReference type="RefSeq" id="WP_130141823.1">
    <property type="nucleotide sequence ID" value="NZ_SGIT01000002.1"/>
</dbReference>
<dbReference type="InterPro" id="IPR015943">
    <property type="entry name" value="WD40/YVTN_repeat-like_dom_sf"/>
</dbReference>
<evidence type="ECO:0000256" key="1">
    <source>
        <dbReference type="SAM" id="SignalP"/>
    </source>
</evidence>